<evidence type="ECO:0000259" key="3">
    <source>
        <dbReference type="Pfam" id="PF11796"/>
    </source>
</evidence>
<reference evidence="6 7" key="1">
    <citation type="submission" date="2018-09" db="EMBL/GenBank/DDBJ databases">
        <title>Streptomyces sp. nov. DS1-2, an endophytic actinomycete isolated from roots of Dendrobium scabrilingue.</title>
        <authorList>
            <person name="Kuncharoen N."/>
            <person name="Kudo T."/>
            <person name="Ohkuma M."/>
            <person name="Yuki M."/>
            <person name="Tanasupawat S."/>
        </authorList>
    </citation>
    <scope>NUCLEOTIDE SEQUENCE [LARGE SCALE GENOMIC DNA]</scope>
    <source>
        <strain evidence="4 7">AZ1-7</strain>
        <strain evidence="5 6">DS1-2</strain>
    </source>
</reference>
<evidence type="ECO:0000259" key="2">
    <source>
        <dbReference type="Pfam" id="PF09664"/>
    </source>
</evidence>
<evidence type="ECO:0000313" key="7">
    <source>
        <dbReference type="Proteomes" id="UP000275024"/>
    </source>
</evidence>
<feature type="region of interest" description="Disordered" evidence="1">
    <location>
        <begin position="326"/>
        <end position="349"/>
    </location>
</feature>
<feature type="compositionally biased region" description="Basic and acidic residues" evidence="1">
    <location>
        <begin position="57"/>
        <end position="67"/>
    </location>
</feature>
<organism evidence="4 7">
    <name type="scientific">Streptomyces radicis</name>
    <dbReference type="NCBI Taxonomy" id="1750517"/>
    <lineage>
        <taxon>Bacteria</taxon>
        <taxon>Bacillati</taxon>
        <taxon>Actinomycetota</taxon>
        <taxon>Actinomycetes</taxon>
        <taxon>Kitasatosporales</taxon>
        <taxon>Streptomycetaceae</taxon>
        <taxon>Streptomyces</taxon>
    </lineage>
</organism>
<accession>A0A3A9WBG5</accession>
<proteinExistence type="predicted"/>
<evidence type="ECO:0000256" key="1">
    <source>
        <dbReference type="SAM" id="MobiDB-lite"/>
    </source>
</evidence>
<dbReference type="Proteomes" id="UP000275024">
    <property type="component" value="Unassembled WGS sequence"/>
</dbReference>
<feature type="region of interest" description="Disordered" evidence="1">
    <location>
        <begin position="1"/>
        <end position="312"/>
    </location>
</feature>
<feature type="compositionally biased region" description="Low complexity" evidence="1">
    <location>
        <begin position="264"/>
        <end position="281"/>
    </location>
</feature>
<feature type="compositionally biased region" description="Basic residues" evidence="1">
    <location>
        <begin position="105"/>
        <end position="118"/>
    </location>
</feature>
<dbReference type="EMBL" id="RBDX01000005">
    <property type="protein sequence ID" value="RKN10661.1"/>
    <property type="molecule type" value="Genomic_DNA"/>
</dbReference>
<feature type="compositionally biased region" description="Basic residues" evidence="1">
    <location>
        <begin position="83"/>
        <end position="97"/>
    </location>
</feature>
<feature type="compositionally biased region" description="Gly residues" evidence="1">
    <location>
        <begin position="214"/>
        <end position="226"/>
    </location>
</feature>
<sequence>MPHPRPRRRRGGGRHPPRARGEGDGRPGVGARGLGPLALGAALGQEHRGRLGAPCRDPLRHGADAQRPRRHPSGGGGGSPRPQRLHRRHIAGHRGPPRRADRGARPRQGRHHRRRTHPVRPDPDRRHPPPPRLAHPAGERAGRHHERPARAGPHRVPRRRAAGVAGRPRPAARHRGRPQPPAEGPPEAHRRGPRGTAPVLQGTHRGGQDRPAGGQLGGAAGAGPGLHGVAPVRGQARPGERAGLAAADEEAARRPVGRREGHRAAPAALRGGRGALPHGAGSPSADPARRGVRRRRRDQPRTGLRPAVLPRPRSAAHLGPRVVHLPRAGRHRHPPADHRRGRRRGDHGPFRLDRHRAVVRRGGHVSRRTRHALDRPELALLWRAVHARLSSGRPVSRVTVGPLDVDARQALADLLGLDRLPRPRATVTLARLDEALRDSVGADARAVVEAILGPLGDRAADREADRADRAALWGWLDAHPVVTAQPALGAWTAHMRRSGLVQGSVEATRRLLERALTVMAALPARGEPLPVFATAHLGDAHALDDGTRLAGVVLRALAALHDTEPPASAGDRRALWGLAGIADDALSTTVLVAGLRPMGAGPVARALTAYADAGHAAHVSLAQLRDPGETVLPATEVRVVENPSVLALALRRFGPRCPPLVCTSGWPNSAAVSLLRHLASAGATLRYHGDLDGEGLRIAAHVLAATGARAWRMSAADYRAAQARSPTGPPPGRVTEAPWDRELAAALRERGTAVLEEHMAETLLADLADLAALTDPAHRARDARGVVPVGDE</sequence>
<feature type="compositionally biased region" description="Low complexity" evidence="1">
    <location>
        <begin position="34"/>
        <end position="44"/>
    </location>
</feature>
<dbReference type="Pfam" id="PF09664">
    <property type="entry name" value="DUF2399"/>
    <property type="match status" value="1"/>
</dbReference>
<dbReference type="Pfam" id="PF11796">
    <property type="entry name" value="DUF3323"/>
    <property type="match status" value="1"/>
</dbReference>
<name>A0A3A9WBG5_9ACTN</name>
<evidence type="ECO:0000313" key="5">
    <source>
        <dbReference type="EMBL" id="RKN24921.1"/>
    </source>
</evidence>
<feature type="compositionally biased region" description="Basic residues" evidence="1">
    <location>
        <begin position="327"/>
        <end position="345"/>
    </location>
</feature>
<comment type="caution">
    <text evidence="4">The sequence shown here is derived from an EMBL/GenBank/DDBJ whole genome shotgun (WGS) entry which is preliminary data.</text>
</comment>
<gene>
    <name evidence="5" type="ORF">D7318_10225</name>
    <name evidence="4" type="ORF">D7319_09045</name>
</gene>
<dbReference type="Proteomes" id="UP000268652">
    <property type="component" value="Unassembled WGS sequence"/>
</dbReference>
<feature type="domain" description="Conserved hypothetical protein CHP02679 N terminus" evidence="3">
    <location>
        <begin position="396"/>
        <end position="597"/>
    </location>
</feature>
<evidence type="ECO:0000313" key="4">
    <source>
        <dbReference type="EMBL" id="RKN10661.1"/>
    </source>
</evidence>
<protein>
    <submittedName>
        <fullName evidence="4">TIGR02679 family protein</fullName>
    </submittedName>
</protein>
<dbReference type="NCBIfam" id="TIGR02679">
    <property type="entry name" value="TIGR02679 family protein"/>
    <property type="match status" value="1"/>
</dbReference>
<dbReference type="InterPro" id="IPR024465">
    <property type="entry name" value="DUF2399"/>
</dbReference>
<evidence type="ECO:0000313" key="6">
    <source>
        <dbReference type="Proteomes" id="UP000268652"/>
    </source>
</evidence>
<feature type="compositionally biased region" description="Basic and acidic residues" evidence="1">
    <location>
        <begin position="250"/>
        <end position="263"/>
    </location>
</feature>
<dbReference type="AlphaFoldDB" id="A0A3A9WBG5"/>
<dbReference type="InterPro" id="IPR013495">
    <property type="entry name" value="CHP02679"/>
</dbReference>
<feature type="compositionally biased region" description="Basic residues" evidence="1">
    <location>
        <begin position="1"/>
        <end position="18"/>
    </location>
</feature>
<dbReference type="InterPro" id="IPR024466">
    <property type="entry name" value="CHP02679_N"/>
</dbReference>
<feature type="compositionally biased region" description="Basic residues" evidence="1">
    <location>
        <begin position="142"/>
        <end position="161"/>
    </location>
</feature>
<feature type="domain" description="DUF2399" evidence="2">
    <location>
        <begin position="618"/>
        <end position="767"/>
    </location>
</feature>
<keyword evidence="6" id="KW-1185">Reference proteome</keyword>
<dbReference type="OrthoDB" id="8188786at2"/>
<dbReference type="EMBL" id="RBDY01000005">
    <property type="protein sequence ID" value="RKN24921.1"/>
    <property type="molecule type" value="Genomic_DNA"/>
</dbReference>